<evidence type="ECO:0000313" key="3">
    <source>
        <dbReference type="EMBL" id="KDO58360.1"/>
    </source>
</evidence>
<dbReference type="InterPro" id="IPR039607">
    <property type="entry name" value="VQ_8/17/18/20/21/25"/>
</dbReference>
<dbReference type="InterPro" id="IPR008889">
    <property type="entry name" value="VQ"/>
</dbReference>
<gene>
    <name evidence="3" type="ORF">CISIN_1g027415mg</name>
</gene>
<dbReference type="PaxDb" id="2711-XP_006495470.1"/>
<dbReference type="AlphaFoldDB" id="A0A067EWV2"/>
<feature type="domain" description="VQ" evidence="2">
    <location>
        <begin position="66"/>
        <end position="91"/>
    </location>
</feature>
<proteinExistence type="predicted"/>
<evidence type="ECO:0000259" key="2">
    <source>
        <dbReference type="Pfam" id="PF05678"/>
    </source>
</evidence>
<organism evidence="3 4">
    <name type="scientific">Citrus sinensis</name>
    <name type="common">Sweet orange</name>
    <name type="synonym">Citrus aurantium var. sinensis</name>
    <dbReference type="NCBI Taxonomy" id="2711"/>
    <lineage>
        <taxon>Eukaryota</taxon>
        <taxon>Viridiplantae</taxon>
        <taxon>Streptophyta</taxon>
        <taxon>Embryophyta</taxon>
        <taxon>Tracheophyta</taxon>
        <taxon>Spermatophyta</taxon>
        <taxon>Magnoliopsida</taxon>
        <taxon>eudicotyledons</taxon>
        <taxon>Gunneridae</taxon>
        <taxon>Pentapetalae</taxon>
        <taxon>rosids</taxon>
        <taxon>malvids</taxon>
        <taxon>Sapindales</taxon>
        <taxon>Rutaceae</taxon>
        <taxon>Aurantioideae</taxon>
        <taxon>Citrus</taxon>
    </lineage>
</organism>
<dbReference type="Pfam" id="PF05678">
    <property type="entry name" value="VQ"/>
    <property type="match status" value="1"/>
</dbReference>
<keyword evidence="4" id="KW-1185">Reference proteome</keyword>
<evidence type="ECO:0000313" key="4">
    <source>
        <dbReference type="Proteomes" id="UP000027120"/>
    </source>
</evidence>
<dbReference type="EMBL" id="KK784950">
    <property type="protein sequence ID" value="KDO58360.1"/>
    <property type="molecule type" value="Genomic_DNA"/>
</dbReference>
<dbReference type="Proteomes" id="UP000027120">
    <property type="component" value="Unassembled WGS sequence"/>
</dbReference>
<protein>
    <recommendedName>
        <fullName evidence="2">VQ domain-containing protein</fullName>
    </recommendedName>
</protein>
<dbReference type="GO" id="GO:0005634">
    <property type="term" value="C:nucleus"/>
    <property type="evidence" value="ECO:0000318"/>
    <property type="project" value="GO_Central"/>
</dbReference>
<accession>A0A067EWV2</accession>
<name>A0A067EWV2_CITSI</name>
<sequence>MDSSNLPSAGQRRQDQLQIQGPRPPPLSIHRDSHKIKKPPKPPLPPTEQQPHHHSERQQPVIIYSISPKVINVTVADFMTTVQRLTGASSSSSGDGDVSPAARIAVVEKVMDSPREKASSAAVINNDYVVEETEDQGRGEGAEFEVGRVPGILSPSTLPPLVQEMYFSPTAASASAGADPFGLSTHGNYGFLNNSPSSSGLFSSGFLGSPVLSPDFFGQIWNF</sequence>
<feature type="region of interest" description="Disordered" evidence="1">
    <location>
        <begin position="1"/>
        <end position="57"/>
    </location>
</feature>
<dbReference type="PANTHER" id="PTHR33143">
    <property type="entry name" value="F16F4.1 PROTEIN-RELATED"/>
    <property type="match status" value="1"/>
</dbReference>
<dbReference type="PANTHER" id="PTHR33143:SF50">
    <property type="entry name" value="PROTEIN MKS1"/>
    <property type="match status" value="1"/>
</dbReference>
<dbReference type="eggNOG" id="ENOG502S2J0">
    <property type="taxonomic scope" value="Eukaryota"/>
</dbReference>
<reference evidence="3 4" key="1">
    <citation type="submission" date="2014-04" db="EMBL/GenBank/DDBJ databases">
        <authorList>
            <consortium name="International Citrus Genome Consortium"/>
            <person name="Gmitter F."/>
            <person name="Chen C."/>
            <person name="Farmerie W."/>
            <person name="Harkins T."/>
            <person name="Desany B."/>
            <person name="Mohiuddin M."/>
            <person name="Kodira C."/>
            <person name="Borodovsky M."/>
            <person name="Lomsadze A."/>
            <person name="Burns P."/>
            <person name="Jenkins J."/>
            <person name="Prochnik S."/>
            <person name="Shu S."/>
            <person name="Chapman J."/>
            <person name="Pitluck S."/>
            <person name="Schmutz J."/>
            <person name="Rokhsar D."/>
        </authorList>
    </citation>
    <scope>NUCLEOTIDE SEQUENCE</scope>
</reference>
<dbReference type="STRING" id="2711.A0A067EWV2"/>
<evidence type="ECO:0000256" key="1">
    <source>
        <dbReference type="SAM" id="MobiDB-lite"/>
    </source>
</evidence>